<dbReference type="Gene3D" id="2.60.40.10">
    <property type="entry name" value="Immunoglobulins"/>
    <property type="match status" value="1"/>
</dbReference>
<dbReference type="Proteomes" id="UP001479606">
    <property type="component" value="Unassembled WGS sequence"/>
</dbReference>
<sequence>MSFGRVMPLGTAASAGTSATATTCPSPPVLSSANVTVTQPTCTIPTGFIQVLNAPFNSVAQLTPNAPKPSGGNAYLFSYLVPGTYSLTLTVNGCTSAPYTVVINPAPAPPVLTLANVRVTQPNCTTTTGFIQVLNPPAGATAQLTPNAPKPSGGNSFLFSYLPPGTYSLTLTVNGCTSAPLTIVIKRAKQAVTSFTLVDADTDTDIMPLTNGMVLNLATLPTQNLSVRANTTSARSISSVVFSLHGPTSQSQTELYAPYTLFGDNAAGDYFGHTLALGRYESLSAQPYSATGCAGTPLEIAFSVINEPTTPGHITYTLVNANTGFEFMALTDGATLNLATLPTRNLNIRANTNPATVGRVEFELGGTQTWSQTEFLVPYALFGDNGAGDYTDWTPAAGSYVLTATSYAADGTAGTPHTITFDVIDGAARIAAASSAGSPAPVARKTAGNTELTALVNAYPNPSDGQVSLLLPEALQGEVSYTLVSALGAKVSSGTLPALNGATTLRLDFSRQMQASGVYMLHLTSAHAQAHLKLLRR</sequence>
<proteinExistence type="predicted"/>
<dbReference type="NCBIfam" id="TIGR04183">
    <property type="entry name" value="Por_Secre_tail"/>
    <property type="match status" value="1"/>
</dbReference>
<name>A0ABU9LZD4_9BACT</name>
<dbReference type="EMBL" id="JBCEVZ010000036">
    <property type="protein sequence ID" value="MEL5995406.1"/>
    <property type="molecule type" value="Genomic_DNA"/>
</dbReference>
<dbReference type="InterPro" id="IPR026444">
    <property type="entry name" value="Secre_tail"/>
</dbReference>
<dbReference type="InterPro" id="IPR013783">
    <property type="entry name" value="Ig-like_fold"/>
</dbReference>
<gene>
    <name evidence="1" type="ORF">AAFH49_14400</name>
</gene>
<evidence type="ECO:0000313" key="1">
    <source>
        <dbReference type="EMBL" id="MEL5995406.1"/>
    </source>
</evidence>
<keyword evidence="2" id="KW-1185">Reference proteome</keyword>
<evidence type="ECO:0000313" key="2">
    <source>
        <dbReference type="Proteomes" id="UP001479606"/>
    </source>
</evidence>
<comment type="caution">
    <text evidence="1">The sequence shown here is derived from an EMBL/GenBank/DDBJ whole genome shotgun (WGS) entry which is preliminary data.</text>
</comment>
<organism evidence="1 2">
    <name type="scientific">Hymenobacter segetis</name>
    <dbReference type="NCBI Taxonomy" id="2025509"/>
    <lineage>
        <taxon>Bacteria</taxon>
        <taxon>Pseudomonadati</taxon>
        <taxon>Bacteroidota</taxon>
        <taxon>Cytophagia</taxon>
        <taxon>Cytophagales</taxon>
        <taxon>Hymenobacteraceae</taxon>
        <taxon>Hymenobacter</taxon>
    </lineage>
</organism>
<accession>A0ABU9LZD4</accession>
<reference evidence="1 2" key="1">
    <citation type="journal article" date="2018" name="Arch. Microbiol.">
        <title>Hymenobacter segetis sp. nov., isolated from soil.</title>
        <authorList>
            <person name="Ten L.N."/>
            <person name="Lim S.J."/>
            <person name="Kim B.O."/>
            <person name="Kang I.K."/>
            <person name="Jung H.Y."/>
        </authorList>
    </citation>
    <scope>NUCLEOTIDE SEQUENCE [LARGE SCALE GENOMIC DNA]</scope>
    <source>
        <strain evidence="1 2">S7-3-11</strain>
    </source>
</reference>
<protein>
    <submittedName>
        <fullName evidence="1">T9SS type A sorting domain-containing protein</fullName>
    </submittedName>
</protein>